<dbReference type="EMBL" id="CADCTE010000099">
    <property type="protein sequence ID" value="CAA9241802.1"/>
    <property type="molecule type" value="Genomic_DNA"/>
</dbReference>
<feature type="compositionally biased region" description="Polar residues" evidence="1">
    <location>
        <begin position="19"/>
        <end position="28"/>
    </location>
</feature>
<gene>
    <name evidence="2" type="ORF">AVDCRST_MAG83-1669</name>
</gene>
<feature type="non-terminal residue" evidence="2">
    <location>
        <position position="47"/>
    </location>
</feature>
<feature type="compositionally biased region" description="Polar residues" evidence="1">
    <location>
        <begin position="1"/>
        <end position="10"/>
    </location>
</feature>
<name>A0A6J4I564_9MICC</name>
<sequence length="47" mass="5222">SASPRRSATSAHHKPRGRSASSALTVTSERSRRAPVWSRPKRQESSY</sequence>
<protein>
    <submittedName>
        <fullName evidence="2">Uncharacterized protein</fullName>
    </submittedName>
</protein>
<evidence type="ECO:0000313" key="2">
    <source>
        <dbReference type="EMBL" id="CAA9241802.1"/>
    </source>
</evidence>
<dbReference type="AlphaFoldDB" id="A0A6J4I564"/>
<proteinExistence type="predicted"/>
<evidence type="ECO:0000256" key="1">
    <source>
        <dbReference type="SAM" id="MobiDB-lite"/>
    </source>
</evidence>
<reference evidence="2" key="1">
    <citation type="submission" date="2020-02" db="EMBL/GenBank/DDBJ databases">
        <authorList>
            <person name="Meier V. D."/>
        </authorList>
    </citation>
    <scope>NUCLEOTIDE SEQUENCE</scope>
    <source>
        <strain evidence="2">AVDCRST_MAG83</strain>
    </source>
</reference>
<accession>A0A6J4I564</accession>
<organism evidence="2">
    <name type="scientific">uncultured Arthrobacter sp</name>
    <dbReference type="NCBI Taxonomy" id="114050"/>
    <lineage>
        <taxon>Bacteria</taxon>
        <taxon>Bacillati</taxon>
        <taxon>Actinomycetota</taxon>
        <taxon>Actinomycetes</taxon>
        <taxon>Micrococcales</taxon>
        <taxon>Micrococcaceae</taxon>
        <taxon>Arthrobacter</taxon>
        <taxon>environmental samples</taxon>
    </lineage>
</organism>
<feature type="region of interest" description="Disordered" evidence="1">
    <location>
        <begin position="1"/>
        <end position="47"/>
    </location>
</feature>
<feature type="non-terminal residue" evidence="2">
    <location>
        <position position="1"/>
    </location>
</feature>